<protein>
    <recommendedName>
        <fullName evidence="3">HTH marR-type domain-containing protein</fullName>
    </recommendedName>
</protein>
<dbReference type="Pfam" id="PF12802">
    <property type="entry name" value="MarR_2"/>
    <property type="match status" value="1"/>
</dbReference>
<evidence type="ECO:0000313" key="5">
    <source>
        <dbReference type="Proteomes" id="UP001628078"/>
    </source>
</evidence>
<evidence type="ECO:0000313" key="4">
    <source>
        <dbReference type="EMBL" id="GKT06393.1"/>
    </source>
</evidence>
<keyword evidence="5" id="KW-1185">Reference proteome</keyword>
<dbReference type="InterPro" id="IPR036388">
    <property type="entry name" value="WH-like_DNA-bd_sf"/>
</dbReference>
<dbReference type="Proteomes" id="UP001628078">
    <property type="component" value="Unassembled WGS sequence"/>
</dbReference>
<dbReference type="InterPro" id="IPR036390">
    <property type="entry name" value="WH_DNA-bd_sf"/>
</dbReference>
<name>A0ABQ5JPA7_9LACO</name>
<evidence type="ECO:0000259" key="3">
    <source>
        <dbReference type="PROSITE" id="PS50995"/>
    </source>
</evidence>
<dbReference type="PRINTS" id="PR00598">
    <property type="entry name" value="HTHMARR"/>
</dbReference>
<dbReference type="InterPro" id="IPR000835">
    <property type="entry name" value="HTH_MarR-typ"/>
</dbReference>
<dbReference type="PROSITE" id="PS50995">
    <property type="entry name" value="HTH_MARR_2"/>
    <property type="match status" value="1"/>
</dbReference>
<accession>A0ABQ5JPA7</accession>
<evidence type="ECO:0000256" key="2">
    <source>
        <dbReference type="ARBA" id="ARBA00023163"/>
    </source>
</evidence>
<dbReference type="InterPro" id="IPR039422">
    <property type="entry name" value="MarR/SlyA-like"/>
</dbReference>
<dbReference type="Gene3D" id="1.10.10.10">
    <property type="entry name" value="Winged helix-like DNA-binding domain superfamily/Winged helix DNA-binding domain"/>
    <property type="match status" value="1"/>
</dbReference>
<reference evidence="4 5" key="1">
    <citation type="submission" date="2022-03" db="EMBL/GenBank/DDBJ databases">
        <title>Draft genome sequence of Furfurilactobacillus curtus JCM 31185.</title>
        <authorList>
            <person name="Suzuki S."/>
            <person name="Endo A."/>
            <person name="Kajikawa A."/>
        </authorList>
    </citation>
    <scope>NUCLEOTIDE SEQUENCE [LARGE SCALE GENOMIC DNA]</scope>
    <source>
        <strain evidence="4 5">JCM 31185</strain>
    </source>
</reference>
<proteinExistence type="predicted"/>
<dbReference type="PANTHER" id="PTHR33164">
    <property type="entry name" value="TRANSCRIPTIONAL REGULATOR, MARR FAMILY"/>
    <property type="match status" value="1"/>
</dbReference>
<dbReference type="SUPFAM" id="SSF46785">
    <property type="entry name" value="Winged helix' DNA-binding domain"/>
    <property type="match status" value="1"/>
</dbReference>
<gene>
    <name evidence="4" type="ORF">JCM31185_16800</name>
</gene>
<sequence length="143" mass="16215">MSDKLVMQNLQLQTQLLQAARQQRALINQQLTATFDVTDQQAAVLEFVQDHPGRMQKDVAEMLHRRAATVSSLLKRLETGNYLIRKIPVDNTRQKVLLITEQGRAVVAAFKQSRQVAANKMGSQLTDDEQQLFLSLLQKLTND</sequence>
<comment type="caution">
    <text evidence="4">The sequence shown here is derived from an EMBL/GenBank/DDBJ whole genome shotgun (WGS) entry which is preliminary data.</text>
</comment>
<dbReference type="RefSeq" id="WP_407884493.1">
    <property type="nucleotide sequence ID" value="NZ_BQXO01000005.1"/>
</dbReference>
<evidence type="ECO:0000256" key="1">
    <source>
        <dbReference type="ARBA" id="ARBA00023015"/>
    </source>
</evidence>
<dbReference type="PANTHER" id="PTHR33164:SF56">
    <property type="entry name" value="HTH-TYPE TRANSCRIPTIONAL REGULATOR MHQR"/>
    <property type="match status" value="1"/>
</dbReference>
<keyword evidence="2" id="KW-0804">Transcription</keyword>
<organism evidence="4 5">
    <name type="scientific">Furfurilactobacillus curtus</name>
    <dbReference type="NCBI Taxonomy" id="1746200"/>
    <lineage>
        <taxon>Bacteria</taxon>
        <taxon>Bacillati</taxon>
        <taxon>Bacillota</taxon>
        <taxon>Bacilli</taxon>
        <taxon>Lactobacillales</taxon>
        <taxon>Lactobacillaceae</taxon>
        <taxon>Furfurilactobacillus</taxon>
    </lineage>
</organism>
<keyword evidence="1" id="KW-0805">Transcription regulation</keyword>
<dbReference type="SMART" id="SM00347">
    <property type="entry name" value="HTH_MARR"/>
    <property type="match status" value="1"/>
</dbReference>
<feature type="domain" description="HTH marR-type" evidence="3">
    <location>
        <begin position="9"/>
        <end position="142"/>
    </location>
</feature>
<dbReference type="EMBL" id="BQXO01000005">
    <property type="protein sequence ID" value="GKT06393.1"/>
    <property type="molecule type" value="Genomic_DNA"/>
</dbReference>